<feature type="coiled-coil region" evidence="11">
    <location>
        <begin position="537"/>
        <end position="571"/>
    </location>
</feature>
<evidence type="ECO:0000259" key="13">
    <source>
        <dbReference type="PROSITE" id="PS50811"/>
    </source>
</evidence>
<dbReference type="OrthoDB" id="1925970at2759"/>
<evidence type="ECO:0000256" key="4">
    <source>
        <dbReference type="ARBA" id="ARBA00022490"/>
    </source>
</evidence>
<dbReference type="InterPro" id="IPR003657">
    <property type="entry name" value="WRKY_dom"/>
</dbReference>
<feature type="domain" description="WRKY" evidence="13">
    <location>
        <begin position="269"/>
        <end position="314"/>
    </location>
</feature>
<keyword evidence="4" id="KW-0963">Cytoplasm</keyword>
<keyword evidence="9" id="KW-0206">Cytoskeleton</keyword>
<feature type="region of interest" description="Disordered" evidence="12">
    <location>
        <begin position="587"/>
        <end position="633"/>
    </location>
</feature>
<dbReference type="PANTHER" id="PTHR46372:SF2">
    <property type="entry name" value="PROTEIN WVD2-LIKE 3"/>
    <property type="match status" value="1"/>
</dbReference>
<feature type="compositionally biased region" description="Polar residues" evidence="12">
    <location>
        <begin position="647"/>
        <end position="659"/>
    </location>
</feature>
<evidence type="ECO:0000313" key="14">
    <source>
        <dbReference type="EMBL" id="URE36584.1"/>
    </source>
</evidence>
<dbReference type="GO" id="GO:0008017">
    <property type="term" value="F:microtubule binding"/>
    <property type="evidence" value="ECO:0007669"/>
    <property type="project" value="InterPro"/>
</dbReference>
<evidence type="ECO:0000256" key="11">
    <source>
        <dbReference type="SAM" id="Coils"/>
    </source>
</evidence>
<keyword evidence="8" id="KW-0804">Transcription</keyword>
<evidence type="ECO:0000256" key="12">
    <source>
        <dbReference type="SAM" id="MobiDB-lite"/>
    </source>
</evidence>
<dbReference type="PANTHER" id="PTHR46372">
    <property type="entry name" value="PROTEIN WVD2-LIKE 3"/>
    <property type="match status" value="1"/>
</dbReference>
<dbReference type="InterPro" id="IPR044806">
    <property type="entry name" value="WVD2/WDL1-4"/>
</dbReference>
<proteinExistence type="inferred from homology"/>
<evidence type="ECO:0000256" key="10">
    <source>
        <dbReference type="ARBA" id="ARBA00023242"/>
    </source>
</evidence>
<feature type="compositionally biased region" description="Basic and acidic residues" evidence="12">
    <location>
        <begin position="404"/>
        <end position="417"/>
    </location>
</feature>
<gene>
    <name evidence="14" type="ORF">MUK42_26156</name>
</gene>
<evidence type="ECO:0000256" key="9">
    <source>
        <dbReference type="ARBA" id="ARBA00023212"/>
    </source>
</evidence>
<keyword evidence="5" id="KW-0493">Microtubule</keyword>
<dbReference type="InterPro" id="IPR036576">
    <property type="entry name" value="WRKY_dom_sf"/>
</dbReference>
<feature type="compositionally biased region" description="Basic residues" evidence="12">
    <location>
        <begin position="610"/>
        <end position="619"/>
    </location>
</feature>
<evidence type="ECO:0000256" key="3">
    <source>
        <dbReference type="ARBA" id="ARBA00005885"/>
    </source>
</evidence>
<dbReference type="EMBL" id="CP097510">
    <property type="protein sequence ID" value="URE36584.1"/>
    <property type="molecule type" value="Genomic_DNA"/>
</dbReference>
<feature type="region of interest" description="Disordered" evidence="12">
    <location>
        <begin position="478"/>
        <end position="508"/>
    </location>
</feature>
<dbReference type="InterPro" id="IPR027329">
    <property type="entry name" value="TPX2_C"/>
</dbReference>
<evidence type="ECO:0000256" key="6">
    <source>
        <dbReference type="ARBA" id="ARBA00023015"/>
    </source>
</evidence>
<comment type="subcellular location">
    <subcellularLocation>
        <location evidence="2">Cytoplasm</location>
        <location evidence="2">Cytoskeleton</location>
    </subcellularLocation>
    <subcellularLocation>
        <location evidence="1">Nucleus</location>
    </subcellularLocation>
</comment>
<dbReference type="Gene3D" id="2.20.25.80">
    <property type="entry name" value="WRKY domain"/>
    <property type="match status" value="1"/>
</dbReference>
<dbReference type="SMART" id="SM00774">
    <property type="entry name" value="WRKY"/>
    <property type="match status" value="1"/>
</dbReference>
<dbReference type="Pfam" id="PF03106">
    <property type="entry name" value="WRKY"/>
    <property type="match status" value="1"/>
</dbReference>
<feature type="region of interest" description="Disordered" evidence="12">
    <location>
        <begin position="647"/>
        <end position="676"/>
    </location>
</feature>
<accession>A0A9E7HL55</accession>
<keyword evidence="10" id="KW-0539">Nucleus</keyword>
<dbReference type="AlphaFoldDB" id="A0A9E7HL55"/>
<reference evidence="14" key="1">
    <citation type="submission" date="2022-05" db="EMBL/GenBank/DDBJ databases">
        <title>The Musa troglodytarum L. genome provides insights into the mechanism of non-climacteric behaviour and enrichment of carotenoids.</title>
        <authorList>
            <person name="Wang J."/>
        </authorList>
    </citation>
    <scope>NUCLEOTIDE SEQUENCE</scope>
    <source>
        <tissue evidence="14">Leaf</tissue>
    </source>
</reference>
<evidence type="ECO:0000313" key="15">
    <source>
        <dbReference type="Proteomes" id="UP001055439"/>
    </source>
</evidence>
<evidence type="ECO:0000256" key="1">
    <source>
        <dbReference type="ARBA" id="ARBA00004123"/>
    </source>
</evidence>
<keyword evidence="6" id="KW-0805">Transcription regulation</keyword>
<sequence length="676" mass="74994">MEEVEKANRAAVASCHRVLSLLSQSQGQAQSGNLSAATGDAVSRFKRVVSLLSNSAGHGRVRIASKVRSPYNGKLFSDSQLGSKMDHCPNPPQLPPRNILKNKMQVLDSSSRNPLPINRRSFLDNQFGLQASSSSQYQFLPRQQHQNDPRFQLHQQMKLEADMFRRSHSAINLKFESSGHMPSTSTTRSFLSSLSMDGSVASLDGKPFHLIGGPASSDPINLHPPPKKRCVCRGEDGNGKCATTGRCHCSKRRKLRVKRSIKVPAISNKLADIPPDEYSWRKYGQKPIKGSPHPRGYYKCSSMRGCPARKHVERPLDAHRHLRRRAQPCQVAYPLFPDIEVLEYFIINKPSCLSSCAPPFFLGDCVVSSRGWSMSFSKSSASSPRGDEGGDGGGRGGRAINNTKGDENSHVEQEVPHLRNLSLDQNTAEKRHRTQKSLVQKKPAASRPANAGNIQSHHTVPRPFSLATEKRASGGNRAFISESNLPPMSSKPLQPDNTIHPDNEDSYSVTSTALSVRTLRGRTTVATAPTFRCNERAERRREFYSKLEQKHQALEAEKNQSEARIREEQEAALKEFRKRLTFKANPMPSFYHEGPPPKVELKKVPPTRPKSPKLTRRKSHGDANTPERDNCNGVCGRIHRHSLGTNMEATNKLQNSSKNMKGKEGLKSKPLAGVGM</sequence>
<feature type="region of interest" description="Disordered" evidence="12">
    <location>
        <begin position="376"/>
        <end position="463"/>
    </location>
</feature>
<organism evidence="14 15">
    <name type="scientific">Musa troglodytarum</name>
    <name type="common">fe'i banana</name>
    <dbReference type="NCBI Taxonomy" id="320322"/>
    <lineage>
        <taxon>Eukaryota</taxon>
        <taxon>Viridiplantae</taxon>
        <taxon>Streptophyta</taxon>
        <taxon>Embryophyta</taxon>
        <taxon>Tracheophyta</taxon>
        <taxon>Spermatophyta</taxon>
        <taxon>Magnoliopsida</taxon>
        <taxon>Liliopsida</taxon>
        <taxon>Zingiberales</taxon>
        <taxon>Musaceae</taxon>
        <taxon>Musa</taxon>
    </lineage>
</organism>
<evidence type="ECO:0000256" key="8">
    <source>
        <dbReference type="ARBA" id="ARBA00023163"/>
    </source>
</evidence>
<comment type="similarity">
    <text evidence="3">Belongs to the TPX2 family.</text>
</comment>
<evidence type="ECO:0000256" key="7">
    <source>
        <dbReference type="ARBA" id="ARBA00023125"/>
    </source>
</evidence>
<dbReference type="Pfam" id="PF10533">
    <property type="entry name" value="Plant_zn_clust"/>
    <property type="match status" value="1"/>
</dbReference>
<dbReference type="GO" id="GO:0000226">
    <property type="term" value="P:microtubule cytoskeleton organization"/>
    <property type="evidence" value="ECO:0007669"/>
    <property type="project" value="InterPro"/>
</dbReference>
<dbReference type="SUPFAM" id="SSF118290">
    <property type="entry name" value="WRKY DNA-binding domain"/>
    <property type="match status" value="1"/>
</dbReference>
<evidence type="ECO:0000256" key="2">
    <source>
        <dbReference type="ARBA" id="ARBA00004245"/>
    </source>
</evidence>
<dbReference type="GO" id="GO:0005634">
    <property type="term" value="C:nucleus"/>
    <property type="evidence" value="ECO:0007669"/>
    <property type="project" value="UniProtKB-SubCell"/>
</dbReference>
<evidence type="ECO:0000256" key="5">
    <source>
        <dbReference type="ARBA" id="ARBA00022701"/>
    </source>
</evidence>
<dbReference type="PROSITE" id="PS50811">
    <property type="entry name" value="WRKY"/>
    <property type="match status" value="1"/>
</dbReference>
<dbReference type="InterPro" id="IPR018872">
    <property type="entry name" value="Zn-cluster-dom"/>
</dbReference>
<dbReference type="Proteomes" id="UP001055439">
    <property type="component" value="Chromosome 8"/>
</dbReference>
<dbReference type="Pfam" id="PF06886">
    <property type="entry name" value="TPX2"/>
    <property type="match status" value="1"/>
</dbReference>
<keyword evidence="15" id="KW-1185">Reference proteome</keyword>
<keyword evidence="11" id="KW-0175">Coiled coil</keyword>
<dbReference type="GO" id="GO:0043565">
    <property type="term" value="F:sequence-specific DNA binding"/>
    <property type="evidence" value="ECO:0007669"/>
    <property type="project" value="InterPro"/>
</dbReference>
<keyword evidence="7" id="KW-0238">DNA-binding</keyword>
<name>A0A9E7HL55_9LILI</name>
<dbReference type="GO" id="GO:0005874">
    <property type="term" value="C:microtubule"/>
    <property type="evidence" value="ECO:0007669"/>
    <property type="project" value="UniProtKB-KW"/>
</dbReference>
<dbReference type="GO" id="GO:0003700">
    <property type="term" value="F:DNA-binding transcription factor activity"/>
    <property type="evidence" value="ECO:0007669"/>
    <property type="project" value="InterPro"/>
</dbReference>
<protein>
    <submittedName>
        <fullName evidence="14">WRKY transcription factor</fullName>
    </submittedName>
</protein>
<feature type="compositionally biased region" description="Polar residues" evidence="12">
    <location>
        <begin position="481"/>
        <end position="497"/>
    </location>
</feature>